<dbReference type="GO" id="GO:0022857">
    <property type="term" value="F:transmembrane transporter activity"/>
    <property type="evidence" value="ECO:0007669"/>
    <property type="project" value="InterPro"/>
</dbReference>
<protein>
    <submittedName>
        <fullName evidence="10">Synaptic vesicle 2-related protein</fullName>
    </submittedName>
</protein>
<feature type="transmembrane region" description="Helical" evidence="8">
    <location>
        <begin position="119"/>
        <end position="140"/>
    </location>
</feature>
<keyword evidence="4 8" id="KW-0812">Transmembrane</keyword>
<evidence type="ECO:0000256" key="1">
    <source>
        <dbReference type="ARBA" id="ARBA00004141"/>
    </source>
</evidence>
<keyword evidence="5 8" id="KW-1133">Transmembrane helix</keyword>
<dbReference type="SUPFAM" id="SSF103473">
    <property type="entry name" value="MFS general substrate transporter"/>
    <property type="match status" value="1"/>
</dbReference>
<dbReference type="InterPro" id="IPR005828">
    <property type="entry name" value="MFS_sugar_transport-like"/>
</dbReference>
<reference evidence="10 11" key="1">
    <citation type="submission" date="2019-03" db="EMBL/GenBank/DDBJ databases">
        <title>First draft genome of Liparis tanakae, snailfish: a comprehensive survey of snailfish specific genes.</title>
        <authorList>
            <person name="Kim W."/>
            <person name="Song I."/>
            <person name="Jeong J.-H."/>
            <person name="Kim D."/>
            <person name="Kim S."/>
            <person name="Ryu S."/>
            <person name="Song J.Y."/>
            <person name="Lee S.K."/>
        </authorList>
    </citation>
    <scope>NUCLEOTIDE SEQUENCE [LARGE SCALE GENOMIC DNA]</scope>
    <source>
        <tissue evidence="10">Muscle</tissue>
    </source>
</reference>
<feature type="transmembrane region" description="Helical" evidence="8">
    <location>
        <begin position="234"/>
        <end position="253"/>
    </location>
</feature>
<dbReference type="Pfam" id="PF07690">
    <property type="entry name" value="MFS_1"/>
    <property type="match status" value="1"/>
</dbReference>
<dbReference type="PROSITE" id="PS50850">
    <property type="entry name" value="MFS"/>
    <property type="match status" value="1"/>
</dbReference>
<evidence type="ECO:0000256" key="5">
    <source>
        <dbReference type="ARBA" id="ARBA00022989"/>
    </source>
</evidence>
<dbReference type="GO" id="GO:0016020">
    <property type="term" value="C:membrane"/>
    <property type="evidence" value="ECO:0007669"/>
    <property type="project" value="UniProtKB-SubCell"/>
</dbReference>
<feature type="transmembrane region" description="Helical" evidence="8">
    <location>
        <begin position="6"/>
        <end position="30"/>
    </location>
</feature>
<evidence type="ECO:0000259" key="9">
    <source>
        <dbReference type="PROSITE" id="PS50850"/>
    </source>
</evidence>
<dbReference type="EMBL" id="SRLO01000121">
    <property type="protein sequence ID" value="TNN73753.1"/>
    <property type="molecule type" value="Genomic_DNA"/>
</dbReference>
<evidence type="ECO:0000256" key="8">
    <source>
        <dbReference type="SAM" id="Phobius"/>
    </source>
</evidence>
<dbReference type="InterPro" id="IPR020846">
    <property type="entry name" value="MFS_dom"/>
</dbReference>
<dbReference type="PANTHER" id="PTHR23511:SF5">
    <property type="entry name" value="MAJOR FACILITATOR-TYPE TRANSPORTER HXNZ-RELATED"/>
    <property type="match status" value="1"/>
</dbReference>
<dbReference type="PROSITE" id="PS00216">
    <property type="entry name" value="SUGAR_TRANSPORT_1"/>
    <property type="match status" value="1"/>
</dbReference>
<evidence type="ECO:0000256" key="2">
    <source>
        <dbReference type="ARBA" id="ARBA00008335"/>
    </source>
</evidence>
<comment type="caution">
    <text evidence="10">The sequence shown here is derived from an EMBL/GenBank/DDBJ whole genome shotgun (WGS) entry which is preliminary data.</text>
</comment>
<evidence type="ECO:0000256" key="6">
    <source>
        <dbReference type="ARBA" id="ARBA00023136"/>
    </source>
</evidence>
<gene>
    <name evidence="10" type="primary">svop_1</name>
    <name evidence="10" type="ORF">EYF80_015961</name>
</gene>
<dbReference type="AlphaFoldDB" id="A0A4Z2I9F4"/>
<feature type="region of interest" description="Disordered" evidence="7">
    <location>
        <begin position="379"/>
        <end position="405"/>
    </location>
</feature>
<feature type="transmembrane region" description="Helical" evidence="8">
    <location>
        <begin position="89"/>
        <end position="112"/>
    </location>
</feature>
<dbReference type="InterPro" id="IPR036259">
    <property type="entry name" value="MFS_trans_sf"/>
</dbReference>
<accession>A0A4Z2I9F4</accession>
<dbReference type="PANTHER" id="PTHR23511">
    <property type="entry name" value="SYNAPTIC VESICLE GLYCOPROTEIN 2"/>
    <property type="match status" value="1"/>
</dbReference>
<comment type="subcellular location">
    <subcellularLocation>
        <location evidence="1">Membrane</location>
        <topology evidence="1">Multi-pass membrane protein</topology>
    </subcellularLocation>
</comment>
<dbReference type="OrthoDB" id="4139357at2759"/>
<evidence type="ECO:0000256" key="7">
    <source>
        <dbReference type="SAM" id="MobiDB-lite"/>
    </source>
</evidence>
<dbReference type="InterPro" id="IPR011701">
    <property type="entry name" value="MFS"/>
</dbReference>
<evidence type="ECO:0000256" key="4">
    <source>
        <dbReference type="ARBA" id="ARBA00022692"/>
    </source>
</evidence>
<dbReference type="Pfam" id="PF00083">
    <property type="entry name" value="Sugar_tr"/>
    <property type="match status" value="1"/>
</dbReference>
<sequence>MSVLTGLSWVVFAGMAVGSAVIGNMSDIYGRKVGVKISMIWVLFYGLLSAFAPVYGWLLFLRCLVGFGLGGSPQSVTLYSEFLPVKSRGISVLLIAVFWALGSVFAVLLALATMPTLGWRWLLGFSTIPIAIAICFISWLPESARFHVLTGKTDKAMATLARIAKENGKAMPQGKLVVYKQVRFVNAFSYYGIVLLTSELYQAGRSCETTQGGKVEPSCTMECKYLTIADYKDLLWTSTAEFPGLLVILLVIDRIGRKKTLALCFFVFSLSLLPIYACIGRTAVTICIFIARGFISGGYQVCFVYTSEAFPTEIRALAMGTSGAMSKVGALITPFVAQVLLRTSVYGTLSLYCGFSLLGCIASLILPIETLGKSLQESSLDEDSRDEMTTRTRKSNDTAEECEPKHDSIVNTSLLGLSAAGRPHCVS</sequence>
<keyword evidence="11" id="KW-1185">Reference proteome</keyword>
<proteinExistence type="inferred from homology"/>
<organism evidence="10 11">
    <name type="scientific">Liparis tanakae</name>
    <name type="common">Tanaka's snailfish</name>
    <dbReference type="NCBI Taxonomy" id="230148"/>
    <lineage>
        <taxon>Eukaryota</taxon>
        <taxon>Metazoa</taxon>
        <taxon>Chordata</taxon>
        <taxon>Craniata</taxon>
        <taxon>Vertebrata</taxon>
        <taxon>Euteleostomi</taxon>
        <taxon>Actinopterygii</taxon>
        <taxon>Neopterygii</taxon>
        <taxon>Teleostei</taxon>
        <taxon>Neoteleostei</taxon>
        <taxon>Acanthomorphata</taxon>
        <taxon>Eupercaria</taxon>
        <taxon>Perciformes</taxon>
        <taxon>Cottioidei</taxon>
        <taxon>Cottales</taxon>
        <taxon>Liparidae</taxon>
        <taxon>Liparis</taxon>
    </lineage>
</organism>
<feature type="domain" description="Major facilitator superfamily (MFS) profile" evidence="9">
    <location>
        <begin position="1"/>
        <end position="371"/>
    </location>
</feature>
<keyword evidence="6 8" id="KW-0472">Membrane</keyword>
<evidence type="ECO:0000313" key="11">
    <source>
        <dbReference type="Proteomes" id="UP000314294"/>
    </source>
</evidence>
<evidence type="ECO:0000313" key="10">
    <source>
        <dbReference type="EMBL" id="TNN73753.1"/>
    </source>
</evidence>
<dbReference type="InterPro" id="IPR005829">
    <property type="entry name" value="Sugar_transporter_CS"/>
</dbReference>
<feature type="compositionally biased region" description="Basic and acidic residues" evidence="7">
    <location>
        <begin position="386"/>
        <end position="405"/>
    </location>
</feature>
<name>A0A4Z2I9F4_9TELE</name>
<feature type="transmembrane region" description="Helical" evidence="8">
    <location>
        <begin position="42"/>
        <end position="69"/>
    </location>
</feature>
<comment type="similarity">
    <text evidence="2">Belongs to the major facilitator superfamily.</text>
</comment>
<feature type="transmembrane region" description="Helical" evidence="8">
    <location>
        <begin position="260"/>
        <end position="277"/>
    </location>
</feature>
<dbReference type="Proteomes" id="UP000314294">
    <property type="component" value="Unassembled WGS sequence"/>
</dbReference>
<dbReference type="Gene3D" id="1.20.1250.20">
    <property type="entry name" value="MFS general substrate transporter like domains"/>
    <property type="match status" value="2"/>
</dbReference>
<evidence type="ECO:0000256" key="3">
    <source>
        <dbReference type="ARBA" id="ARBA00022448"/>
    </source>
</evidence>
<keyword evidence="3" id="KW-0813">Transport</keyword>